<dbReference type="SUPFAM" id="SSF52540">
    <property type="entry name" value="P-loop containing nucleoside triphosphate hydrolases"/>
    <property type="match status" value="1"/>
</dbReference>
<proteinExistence type="predicted"/>
<protein>
    <recommendedName>
        <fullName evidence="2">Serine/threonine protein kinase</fullName>
    </recommendedName>
</protein>
<name>A0A6B3N6L8_9CYAN</name>
<evidence type="ECO:0008006" key="2">
    <source>
        <dbReference type="Google" id="ProtNLM"/>
    </source>
</evidence>
<evidence type="ECO:0000313" key="1">
    <source>
        <dbReference type="EMBL" id="NER27227.1"/>
    </source>
</evidence>
<dbReference type="AlphaFoldDB" id="A0A6B3N6L8"/>
<dbReference type="Pfam" id="PF14516">
    <property type="entry name" value="AAA_35"/>
    <property type="match status" value="1"/>
</dbReference>
<dbReference type="Gene3D" id="3.40.50.300">
    <property type="entry name" value="P-loop containing nucleotide triphosphate hydrolases"/>
    <property type="match status" value="1"/>
</dbReference>
<sequence>MSLKTSDQGLEVIDALRRKKGWCKSAITWADYANVAQSTLKRFWRKEPILEENFKAICQAVGVQNWQDIIDYQQSPSLPEEISEVSHYINRPPVETSCFQEILQPGALIRIKAPRKMGKTRLMQKIFAHAQDHNYQTVTLNLLWVEASVLTDLNKFLRCLCHRISRRLKLKNQVSEIWDPDTSSNDNCTAFLEECILSQLDTPLVLGLDNVDWIFQHPAVASDFFRLLRSWHDEAKSYDLLKNLRLIVVHSTEVYIPLNINHSPFNVGLSIGLPEFTPQQVLSFAQRYGLDWQSPQVEQLMALIGGHPYLIQQALEAIKRYPHLCWKQLLDSASTASSIYRNHLRALWECLQQDSELIAAMEKVVTSDHAIQLSADQAFKLHSMGLVQWQGDEVESSCRLYHLYFRNQLRGIQVLSS</sequence>
<gene>
    <name evidence="1" type="ORF">F6J89_06215</name>
</gene>
<accession>A0A6B3N6L8</accession>
<organism evidence="1">
    <name type="scientific">Symploca sp. SIO1C4</name>
    <dbReference type="NCBI Taxonomy" id="2607765"/>
    <lineage>
        <taxon>Bacteria</taxon>
        <taxon>Bacillati</taxon>
        <taxon>Cyanobacteriota</taxon>
        <taxon>Cyanophyceae</taxon>
        <taxon>Coleofasciculales</taxon>
        <taxon>Coleofasciculaceae</taxon>
        <taxon>Symploca</taxon>
    </lineage>
</organism>
<dbReference type="EMBL" id="JAAHFQ010000082">
    <property type="protein sequence ID" value="NER27227.1"/>
    <property type="molecule type" value="Genomic_DNA"/>
</dbReference>
<reference evidence="1" key="1">
    <citation type="submission" date="2019-11" db="EMBL/GenBank/DDBJ databases">
        <title>Genomic insights into an expanded diversity of filamentous marine cyanobacteria reveals the extraordinary biosynthetic potential of Moorea and Okeania.</title>
        <authorList>
            <person name="Ferreira Leao T."/>
            <person name="Wang M."/>
            <person name="Moss N."/>
            <person name="Da Silva R."/>
            <person name="Sanders J."/>
            <person name="Nurk S."/>
            <person name="Gurevich A."/>
            <person name="Humphrey G."/>
            <person name="Reher R."/>
            <person name="Zhu Q."/>
            <person name="Belda-Ferre P."/>
            <person name="Glukhov E."/>
            <person name="Rex R."/>
            <person name="Dorrestein P.C."/>
            <person name="Knight R."/>
            <person name="Pevzner P."/>
            <person name="Gerwick W.H."/>
            <person name="Gerwick L."/>
        </authorList>
    </citation>
    <scope>NUCLEOTIDE SEQUENCE</scope>
    <source>
        <strain evidence="1">SIO1C4</strain>
    </source>
</reference>
<dbReference type="InterPro" id="IPR027417">
    <property type="entry name" value="P-loop_NTPase"/>
</dbReference>
<comment type="caution">
    <text evidence="1">The sequence shown here is derived from an EMBL/GenBank/DDBJ whole genome shotgun (WGS) entry which is preliminary data.</text>
</comment>